<dbReference type="EMBL" id="VUJU01006623">
    <property type="protein sequence ID" value="KAF0748052.1"/>
    <property type="molecule type" value="Genomic_DNA"/>
</dbReference>
<protein>
    <submittedName>
        <fullName evidence="1">Uncharacterized protein</fullName>
    </submittedName>
</protein>
<evidence type="ECO:0000313" key="1">
    <source>
        <dbReference type="EMBL" id="KAF0748052.1"/>
    </source>
</evidence>
<name>A0A6G0Y2B7_APHCR</name>
<reference evidence="1 2" key="1">
    <citation type="submission" date="2019-08" db="EMBL/GenBank/DDBJ databases">
        <title>Whole genome of Aphis craccivora.</title>
        <authorList>
            <person name="Voronova N.V."/>
            <person name="Shulinski R.S."/>
            <person name="Bandarenka Y.V."/>
            <person name="Zhorov D.G."/>
            <person name="Warner D."/>
        </authorList>
    </citation>
    <scope>NUCLEOTIDE SEQUENCE [LARGE SCALE GENOMIC DNA]</scope>
    <source>
        <strain evidence="1">180601</strain>
        <tissue evidence="1">Whole Body</tissue>
    </source>
</reference>
<accession>A0A6G0Y2B7</accession>
<keyword evidence="2" id="KW-1185">Reference proteome</keyword>
<comment type="caution">
    <text evidence="1">The sequence shown here is derived from an EMBL/GenBank/DDBJ whole genome shotgun (WGS) entry which is preliminary data.</text>
</comment>
<proteinExistence type="predicted"/>
<dbReference type="AlphaFoldDB" id="A0A6G0Y2B7"/>
<gene>
    <name evidence="1" type="ORF">FWK35_00015529</name>
</gene>
<evidence type="ECO:0000313" key="2">
    <source>
        <dbReference type="Proteomes" id="UP000478052"/>
    </source>
</evidence>
<organism evidence="1 2">
    <name type="scientific">Aphis craccivora</name>
    <name type="common">Cowpea aphid</name>
    <dbReference type="NCBI Taxonomy" id="307492"/>
    <lineage>
        <taxon>Eukaryota</taxon>
        <taxon>Metazoa</taxon>
        <taxon>Ecdysozoa</taxon>
        <taxon>Arthropoda</taxon>
        <taxon>Hexapoda</taxon>
        <taxon>Insecta</taxon>
        <taxon>Pterygota</taxon>
        <taxon>Neoptera</taxon>
        <taxon>Paraneoptera</taxon>
        <taxon>Hemiptera</taxon>
        <taxon>Sternorrhyncha</taxon>
        <taxon>Aphidomorpha</taxon>
        <taxon>Aphidoidea</taxon>
        <taxon>Aphididae</taxon>
        <taxon>Aphidini</taxon>
        <taxon>Aphis</taxon>
        <taxon>Aphis</taxon>
    </lineage>
</organism>
<dbReference type="Proteomes" id="UP000478052">
    <property type="component" value="Unassembled WGS sequence"/>
</dbReference>
<sequence length="108" mass="12365">MSILGHAYKYKAPSPPTELIDCSNYTIDFENRKCLQVGIDPVQQFIVSIQIITSLLKYKRFIFLESELISLSSIVYRGETMVMVKSKTQEGCKILLNLNDLMTLQNLE</sequence>